<comment type="caution">
    <text evidence="1">The sequence shown here is derived from an EMBL/GenBank/DDBJ whole genome shotgun (WGS) entry which is preliminary data.</text>
</comment>
<reference evidence="1 2" key="1">
    <citation type="journal article" date="2024" name="Plant Biotechnol. J.">
        <title>Dendrobium thyrsiflorum genome and its molecular insights into genes involved in important horticultural traits.</title>
        <authorList>
            <person name="Chen B."/>
            <person name="Wang J.Y."/>
            <person name="Zheng P.J."/>
            <person name="Li K.L."/>
            <person name="Liang Y.M."/>
            <person name="Chen X.F."/>
            <person name="Zhang C."/>
            <person name="Zhao X."/>
            <person name="He X."/>
            <person name="Zhang G.Q."/>
            <person name="Liu Z.J."/>
            <person name="Xu Q."/>
        </authorList>
    </citation>
    <scope>NUCLEOTIDE SEQUENCE [LARGE SCALE GENOMIC DNA]</scope>
    <source>
        <strain evidence="1">GZMU011</strain>
    </source>
</reference>
<proteinExistence type="predicted"/>
<keyword evidence="2" id="KW-1185">Reference proteome</keyword>
<evidence type="ECO:0000313" key="2">
    <source>
        <dbReference type="Proteomes" id="UP001552299"/>
    </source>
</evidence>
<organism evidence="1 2">
    <name type="scientific">Dendrobium thyrsiflorum</name>
    <name type="common">Pinecone-like raceme dendrobium</name>
    <name type="synonym">Orchid</name>
    <dbReference type="NCBI Taxonomy" id="117978"/>
    <lineage>
        <taxon>Eukaryota</taxon>
        <taxon>Viridiplantae</taxon>
        <taxon>Streptophyta</taxon>
        <taxon>Embryophyta</taxon>
        <taxon>Tracheophyta</taxon>
        <taxon>Spermatophyta</taxon>
        <taxon>Magnoliopsida</taxon>
        <taxon>Liliopsida</taxon>
        <taxon>Asparagales</taxon>
        <taxon>Orchidaceae</taxon>
        <taxon>Epidendroideae</taxon>
        <taxon>Malaxideae</taxon>
        <taxon>Dendrobiinae</taxon>
        <taxon>Dendrobium</taxon>
    </lineage>
</organism>
<dbReference type="AlphaFoldDB" id="A0ABD0V6F7"/>
<protein>
    <submittedName>
        <fullName evidence="1">Uncharacterized protein</fullName>
    </submittedName>
</protein>
<evidence type="ECO:0000313" key="1">
    <source>
        <dbReference type="EMBL" id="KAL0920538.1"/>
    </source>
</evidence>
<gene>
    <name evidence="1" type="ORF">M5K25_009680</name>
</gene>
<dbReference type="EMBL" id="JANQDX010000008">
    <property type="protein sequence ID" value="KAL0920538.1"/>
    <property type="molecule type" value="Genomic_DNA"/>
</dbReference>
<name>A0ABD0V6F7_DENTH</name>
<accession>A0ABD0V6F7</accession>
<dbReference type="Proteomes" id="UP001552299">
    <property type="component" value="Unassembled WGS sequence"/>
</dbReference>
<sequence>MGNWNIIRCGGYKASALTPMKNEVPVLSEVKKRKRISSFSRLTRGRIRVVGLNFSSMT</sequence>